<evidence type="ECO:0000259" key="1">
    <source>
        <dbReference type="Pfam" id="PF14534"/>
    </source>
</evidence>
<reference evidence="2 3" key="1">
    <citation type="submission" date="2018-06" db="EMBL/GenBank/DDBJ databases">
        <title>Freshwater and sediment microbial communities from various areas in North America, analyzing microbe dynamics in response to fracking.</title>
        <authorList>
            <person name="Lamendella R."/>
        </authorList>
    </citation>
    <scope>NUCLEOTIDE SEQUENCE [LARGE SCALE GENOMIC DNA]</scope>
    <source>
        <strain evidence="2 3">3b_TX</strain>
    </source>
</reference>
<protein>
    <submittedName>
        <fullName evidence="2">Uncharacterized protein (TIGR02246 family)</fullName>
    </submittedName>
</protein>
<proteinExistence type="predicted"/>
<sequence>MSDDEAVSELHRRLLTAWNSRDDAAMAECFSDDGLLIGFDGSVADGREAILDHLTPIFADHPTAAYVAIVRSVRRAGDASVLLADAGMVPPGADEINPEANARQTVVAASTPGGWRVTLFQTTPAALHWDDAGRQALTAELDAACAERGPLRG</sequence>
<evidence type="ECO:0000313" key="3">
    <source>
        <dbReference type="Proteomes" id="UP000253509"/>
    </source>
</evidence>
<name>A0A366IJJ4_9MICO</name>
<accession>A0A366IJJ4</accession>
<dbReference type="Gene3D" id="3.10.450.50">
    <property type="match status" value="1"/>
</dbReference>
<dbReference type="NCBIfam" id="TIGR02246">
    <property type="entry name" value="SgcJ/EcaC family oxidoreductase"/>
    <property type="match status" value="1"/>
</dbReference>
<keyword evidence="3" id="KW-1185">Reference proteome</keyword>
<organism evidence="2 3">
    <name type="scientific">Brevibacterium celere</name>
    <dbReference type="NCBI Taxonomy" id="225845"/>
    <lineage>
        <taxon>Bacteria</taxon>
        <taxon>Bacillati</taxon>
        <taxon>Actinomycetota</taxon>
        <taxon>Actinomycetes</taxon>
        <taxon>Micrococcales</taxon>
        <taxon>Brevibacteriaceae</taxon>
        <taxon>Brevibacterium</taxon>
    </lineage>
</organism>
<dbReference type="RefSeq" id="WP_181778665.1">
    <property type="nucleotide sequence ID" value="NZ_QNSB01000004.1"/>
</dbReference>
<dbReference type="InterPro" id="IPR032710">
    <property type="entry name" value="NTF2-like_dom_sf"/>
</dbReference>
<feature type="domain" description="DUF4440" evidence="1">
    <location>
        <begin position="8"/>
        <end position="117"/>
    </location>
</feature>
<dbReference type="SUPFAM" id="SSF54427">
    <property type="entry name" value="NTF2-like"/>
    <property type="match status" value="1"/>
</dbReference>
<dbReference type="InterPro" id="IPR027843">
    <property type="entry name" value="DUF4440"/>
</dbReference>
<gene>
    <name evidence="2" type="ORF">DFO65_104252</name>
</gene>
<comment type="caution">
    <text evidence="2">The sequence shown here is derived from an EMBL/GenBank/DDBJ whole genome shotgun (WGS) entry which is preliminary data.</text>
</comment>
<dbReference type="InterPro" id="IPR011944">
    <property type="entry name" value="Steroid_delta5-4_isomerase"/>
</dbReference>
<dbReference type="AlphaFoldDB" id="A0A366IJJ4"/>
<dbReference type="EMBL" id="QNSB01000004">
    <property type="protein sequence ID" value="RBP72294.1"/>
    <property type="molecule type" value="Genomic_DNA"/>
</dbReference>
<evidence type="ECO:0000313" key="2">
    <source>
        <dbReference type="EMBL" id="RBP72294.1"/>
    </source>
</evidence>
<dbReference type="Pfam" id="PF14534">
    <property type="entry name" value="DUF4440"/>
    <property type="match status" value="1"/>
</dbReference>
<dbReference type="Proteomes" id="UP000253509">
    <property type="component" value="Unassembled WGS sequence"/>
</dbReference>